<comment type="subcellular location">
    <subcellularLocation>
        <location evidence="1">Cell membrane</location>
        <topology evidence="1">Multi-pass membrane protein</topology>
    </subcellularLocation>
    <subcellularLocation>
        <location evidence="6">Membrane</location>
        <topology evidence="6">Multi-pass membrane protein</topology>
    </subcellularLocation>
</comment>
<organism evidence="10 11">
    <name type="scientific">Roseateles chitinivorans</name>
    <dbReference type="NCBI Taxonomy" id="2917965"/>
    <lineage>
        <taxon>Bacteria</taxon>
        <taxon>Pseudomonadati</taxon>
        <taxon>Pseudomonadota</taxon>
        <taxon>Betaproteobacteria</taxon>
        <taxon>Burkholderiales</taxon>
        <taxon>Sphaerotilaceae</taxon>
        <taxon>Roseateles</taxon>
    </lineage>
</organism>
<keyword evidence="4 8" id="KW-1133">Transmembrane helix</keyword>
<keyword evidence="10" id="KW-0966">Cell projection</keyword>
<dbReference type="OrthoDB" id="4045at2"/>
<evidence type="ECO:0000256" key="3">
    <source>
        <dbReference type="ARBA" id="ARBA00022692"/>
    </source>
</evidence>
<evidence type="ECO:0000256" key="2">
    <source>
        <dbReference type="ARBA" id="ARBA00022475"/>
    </source>
</evidence>
<proteinExistence type="inferred from homology"/>
<dbReference type="GO" id="GO:0005886">
    <property type="term" value="C:plasma membrane"/>
    <property type="evidence" value="ECO:0007669"/>
    <property type="project" value="UniProtKB-SubCell"/>
</dbReference>
<evidence type="ECO:0000256" key="1">
    <source>
        <dbReference type="ARBA" id="ARBA00004651"/>
    </source>
</evidence>
<evidence type="ECO:0000256" key="4">
    <source>
        <dbReference type="ARBA" id="ARBA00022989"/>
    </source>
</evidence>
<evidence type="ECO:0000256" key="6">
    <source>
        <dbReference type="RuleBase" id="RU004057"/>
    </source>
</evidence>
<dbReference type="GO" id="GO:0017038">
    <property type="term" value="P:protein import"/>
    <property type="evidence" value="ECO:0007669"/>
    <property type="project" value="TreeGrafter"/>
</dbReference>
<evidence type="ECO:0000256" key="5">
    <source>
        <dbReference type="ARBA" id="ARBA00023136"/>
    </source>
</evidence>
<feature type="transmembrane region" description="Helical" evidence="8">
    <location>
        <begin position="110"/>
        <end position="134"/>
    </location>
</feature>
<feature type="domain" description="MotA/TolQ/ExbB proton channel" evidence="9">
    <location>
        <begin position="67"/>
        <end position="190"/>
    </location>
</feature>
<accession>A0A2G9C8J0</accession>
<comment type="similarity">
    <text evidence="6">Belongs to the exbB/tolQ family.</text>
</comment>
<feature type="transmembrane region" description="Helical" evidence="8">
    <location>
        <begin position="12"/>
        <end position="31"/>
    </location>
</feature>
<evidence type="ECO:0000256" key="7">
    <source>
        <dbReference type="SAM" id="MobiDB-lite"/>
    </source>
</evidence>
<dbReference type="RefSeq" id="WP_099862074.1">
    <property type="nucleotide sequence ID" value="NZ_PEOG01000032.1"/>
</dbReference>
<sequence>MFSIIQAAGWPIWPLLLCSVVALALIIERVVSLRAARVAPPSLIEEVLGVTQLQIPSGEVVGKLAENSLLGQVLAAGLRASQADPRAGEARLRQVFELAGRHAIHQMERYLNTLGTIAAAAPLLGLLGTVVGMIEIFGSQSPTGNNPGLLAHGISIALYNTAFGLIVAIPSLMFYRYFRGRIEAYVVDMEQASERLLTHLVNRAMPAGAHAANSGPVTVPPPVATPAPGKAKA</sequence>
<gene>
    <name evidence="10" type="ORF">CS062_13060</name>
</gene>
<dbReference type="AlphaFoldDB" id="A0A2G9C8J0"/>
<keyword evidence="10" id="KW-0969">Cilium</keyword>
<keyword evidence="11" id="KW-1185">Reference proteome</keyword>
<keyword evidence="2" id="KW-1003">Cell membrane</keyword>
<keyword evidence="6" id="KW-0813">Transport</keyword>
<keyword evidence="6" id="KW-0653">Protein transport</keyword>
<dbReference type="Pfam" id="PF01618">
    <property type="entry name" value="MotA_ExbB"/>
    <property type="match status" value="1"/>
</dbReference>
<feature type="region of interest" description="Disordered" evidence="7">
    <location>
        <begin position="211"/>
        <end position="233"/>
    </location>
</feature>
<keyword evidence="3 8" id="KW-0812">Transmembrane</keyword>
<keyword evidence="10" id="KW-0282">Flagellum</keyword>
<dbReference type="PANTHER" id="PTHR30625:SF11">
    <property type="entry name" value="MOTA_TOLQ_EXBB PROTON CHANNEL DOMAIN-CONTAINING PROTEIN"/>
    <property type="match status" value="1"/>
</dbReference>
<dbReference type="EMBL" id="PEOG01000032">
    <property type="protein sequence ID" value="PIM52695.1"/>
    <property type="molecule type" value="Genomic_DNA"/>
</dbReference>
<protein>
    <submittedName>
        <fullName evidence="10">Flagellar motor protein MotA</fullName>
    </submittedName>
</protein>
<evidence type="ECO:0000256" key="8">
    <source>
        <dbReference type="SAM" id="Phobius"/>
    </source>
</evidence>
<comment type="caution">
    <text evidence="10">The sequence shown here is derived from an EMBL/GenBank/DDBJ whole genome shotgun (WGS) entry which is preliminary data.</text>
</comment>
<keyword evidence="5 8" id="KW-0472">Membrane</keyword>
<evidence type="ECO:0000259" key="9">
    <source>
        <dbReference type="Pfam" id="PF01618"/>
    </source>
</evidence>
<evidence type="ECO:0000313" key="11">
    <source>
        <dbReference type="Proteomes" id="UP000231501"/>
    </source>
</evidence>
<dbReference type="PANTHER" id="PTHR30625">
    <property type="entry name" value="PROTEIN TOLQ"/>
    <property type="match status" value="1"/>
</dbReference>
<reference evidence="10 11" key="1">
    <citation type="submission" date="2017-11" db="EMBL/GenBank/DDBJ databases">
        <title>Draft genome sequence of Mitsuaria sp. HWN-4.</title>
        <authorList>
            <person name="Gundlapally S.R."/>
        </authorList>
    </citation>
    <scope>NUCLEOTIDE SEQUENCE [LARGE SCALE GENOMIC DNA]</scope>
    <source>
        <strain evidence="10 11">HWN-4</strain>
    </source>
</reference>
<dbReference type="InterPro" id="IPR002898">
    <property type="entry name" value="MotA_ExbB_proton_chnl"/>
</dbReference>
<name>A0A2G9C8J0_9BURK</name>
<evidence type="ECO:0000313" key="10">
    <source>
        <dbReference type="EMBL" id="PIM52695.1"/>
    </source>
</evidence>
<dbReference type="Proteomes" id="UP000231501">
    <property type="component" value="Unassembled WGS sequence"/>
</dbReference>
<feature type="transmembrane region" description="Helical" evidence="8">
    <location>
        <begin position="154"/>
        <end position="175"/>
    </location>
</feature>
<dbReference type="InterPro" id="IPR050790">
    <property type="entry name" value="ExbB/TolQ_transport"/>
</dbReference>